<dbReference type="SMART" id="SM00397">
    <property type="entry name" value="t_SNARE"/>
    <property type="match status" value="1"/>
</dbReference>
<dbReference type="GO" id="GO:0005886">
    <property type="term" value="C:plasma membrane"/>
    <property type="evidence" value="ECO:0007669"/>
    <property type="project" value="TreeGrafter"/>
</dbReference>
<dbReference type="PANTHER" id="PTHR19957:SF139">
    <property type="entry name" value="SYNTAXIN-17"/>
    <property type="match status" value="1"/>
</dbReference>
<keyword evidence="6" id="KW-1185">Reference proteome</keyword>
<name>A0A9N9TXY2_PHYSR</name>
<dbReference type="Proteomes" id="UP001153712">
    <property type="component" value="Chromosome 6"/>
</dbReference>
<reference evidence="5" key="1">
    <citation type="submission" date="2022-01" db="EMBL/GenBank/DDBJ databases">
        <authorList>
            <person name="King R."/>
        </authorList>
    </citation>
    <scope>NUCLEOTIDE SEQUENCE</scope>
</reference>
<dbReference type="GO" id="GO:0000421">
    <property type="term" value="C:autophagosome membrane"/>
    <property type="evidence" value="ECO:0007669"/>
    <property type="project" value="TreeGrafter"/>
</dbReference>
<dbReference type="OrthoDB" id="10035606at2759"/>
<dbReference type="Pfam" id="PF26585">
    <property type="entry name" value="STX17_N"/>
    <property type="match status" value="1"/>
</dbReference>
<dbReference type="GO" id="GO:0048278">
    <property type="term" value="P:vesicle docking"/>
    <property type="evidence" value="ECO:0007669"/>
    <property type="project" value="TreeGrafter"/>
</dbReference>
<dbReference type="PANTHER" id="PTHR19957">
    <property type="entry name" value="SYNTAXIN"/>
    <property type="match status" value="1"/>
</dbReference>
<evidence type="ECO:0000256" key="3">
    <source>
        <dbReference type="SAM" id="Phobius"/>
    </source>
</evidence>
<sequence>MSSILNSHNKQPFKVIEVPLSKFKDEIIPHHQNVFESYKSNINMLMAISDEQQLRKEIKAKKRNVKQLRDLMYELDTLRTQVEDENLDQFDTKTLSLRKILLNLISGYSELEKMVNNTLTNEQSNDNMGKENQQPFEGTSHIQIHANIEDIKLNERLETLSKVENINRDVEDLHEMYKNLHEMVGTQAESVDHIENCVEDAHQNVEIGTRNLSKAHKLKAVAYPVTGAFLGGIIGGPIGLVAGLKVGGVAAVTCAIAGYTGGRWFKKKTIENSDEPEIPSVNDDADNKSDPVKKEI</sequence>
<feature type="transmembrane region" description="Helical" evidence="3">
    <location>
        <begin position="246"/>
        <end position="265"/>
    </location>
</feature>
<evidence type="ECO:0000313" key="6">
    <source>
        <dbReference type="Proteomes" id="UP001153712"/>
    </source>
</evidence>
<dbReference type="GO" id="GO:0006886">
    <property type="term" value="P:intracellular protein transport"/>
    <property type="evidence" value="ECO:0007669"/>
    <property type="project" value="TreeGrafter"/>
</dbReference>
<organism evidence="5 6">
    <name type="scientific">Phyllotreta striolata</name>
    <name type="common">Striped flea beetle</name>
    <name type="synonym">Crioceris striolata</name>
    <dbReference type="NCBI Taxonomy" id="444603"/>
    <lineage>
        <taxon>Eukaryota</taxon>
        <taxon>Metazoa</taxon>
        <taxon>Ecdysozoa</taxon>
        <taxon>Arthropoda</taxon>
        <taxon>Hexapoda</taxon>
        <taxon>Insecta</taxon>
        <taxon>Pterygota</taxon>
        <taxon>Neoptera</taxon>
        <taxon>Endopterygota</taxon>
        <taxon>Coleoptera</taxon>
        <taxon>Polyphaga</taxon>
        <taxon>Cucujiformia</taxon>
        <taxon>Chrysomeloidea</taxon>
        <taxon>Chrysomelidae</taxon>
        <taxon>Galerucinae</taxon>
        <taxon>Alticini</taxon>
        <taxon>Phyllotreta</taxon>
    </lineage>
</organism>
<comment type="similarity">
    <text evidence="1">Belongs to the syntaxin family.</text>
</comment>
<protein>
    <recommendedName>
        <fullName evidence="4">t-SNARE coiled-coil homology domain-containing protein</fullName>
    </recommendedName>
</protein>
<dbReference type="SUPFAM" id="SSF47661">
    <property type="entry name" value="t-snare proteins"/>
    <property type="match status" value="1"/>
</dbReference>
<proteinExistence type="inferred from homology"/>
<keyword evidence="3" id="KW-0812">Transmembrane</keyword>
<accession>A0A9N9TXY2</accession>
<keyword evidence="3" id="KW-0472">Membrane</keyword>
<dbReference type="PROSITE" id="PS50192">
    <property type="entry name" value="T_SNARE"/>
    <property type="match status" value="1"/>
</dbReference>
<feature type="transmembrane region" description="Helical" evidence="3">
    <location>
        <begin position="220"/>
        <end position="240"/>
    </location>
</feature>
<dbReference type="InterPro" id="IPR000727">
    <property type="entry name" value="T_SNARE_dom"/>
</dbReference>
<dbReference type="GO" id="GO:0031201">
    <property type="term" value="C:SNARE complex"/>
    <property type="evidence" value="ECO:0007669"/>
    <property type="project" value="TreeGrafter"/>
</dbReference>
<dbReference type="InterPro" id="IPR059001">
    <property type="entry name" value="STX17_N"/>
</dbReference>
<dbReference type="InterPro" id="IPR010989">
    <property type="entry name" value="SNARE"/>
</dbReference>
<gene>
    <name evidence="5" type="ORF">PHYEVI_LOCUS8979</name>
</gene>
<dbReference type="GO" id="GO:0005484">
    <property type="term" value="F:SNAP receptor activity"/>
    <property type="evidence" value="ECO:0007669"/>
    <property type="project" value="TreeGrafter"/>
</dbReference>
<feature type="region of interest" description="Disordered" evidence="2">
    <location>
        <begin position="271"/>
        <end position="296"/>
    </location>
</feature>
<dbReference type="GO" id="GO:0006906">
    <property type="term" value="P:vesicle fusion"/>
    <property type="evidence" value="ECO:0007669"/>
    <property type="project" value="TreeGrafter"/>
</dbReference>
<dbReference type="InterPro" id="IPR045242">
    <property type="entry name" value="Syntaxin"/>
</dbReference>
<evidence type="ECO:0000256" key="1">
    <source>
        <dbReference type="ARBA" id="ARBA00009063"/>
    </source>
</evidence>
<dbReference type="GO" id="GO:0006887">
    <property type="term" value="P:exocytosis"/>
    <property type="evidence" value="ECO:0007669"/>
    <property type="project" value="TreeGrafter"/>
</dbReference>
<evidence type="ECO:0000256" key="2">
    <source>
        <dbReference type="SAM" id="MobiDB-lite"/>
    </source>
</evidence>
<evidence type="ECO:0000313" key="5">
    <source>
        <dbReference type="EMBL" id="CAG9862673.1"/>
    </source>
</evidence>
<feature type="compositionally biased region" description="Basic and acidic residues" evidence="2">
    <location>
        <begin position="285"/>
        <end position="296"/>
    </location>
</feature>
<dbReference type="Gene3D" id="1.20.5.110">
    <property type="match status" value="1"/>
</dbReference>
<keyword evidence="3" id="KW-1133">Transmembrane helix</keyword>
<dbReference type="GO" id="GO:0012505">
    <property type="term" value="C:endomembrane system"/>
    <property type="evidence" value="ECO:0007669"/>
    <property type="project" value="TreeGrafter"/>
</dbReference>
<dbReference type="GO" id="GO:0000149">
    <property type="term" value="F:SNARE binding"/>
    <property type="evidence" value="ECO:0007669"/>
    <property type="project" value="TreeGrafter"/>
</dbReference>
<evidence type="ECO:0000259" key="4">
    <source>
        <dbReference type="PROSITE" id="PS50192"/>
    </source>
</evidence>
<feature type="domain" description="T-SNARE coiled-coil homology" evidence="4">
    <location>
        <begin position="153"/>
        <end position="215"/>
    </location>
</feature>
<dbReference type="EMBL" id="OU900099">
    <property type="protein sequence ID" value="CAG9862673.1"/>
    <property type="molecule type" value="Genomic_DNA"/>
</dbReference>
<dbReference type="AlphaFoldDB" id="A0A9N9TXY2"/>